<dbReference type="InterPro" id="IPR011010">
    <property type="entry name" value="DNA_brk_join_enz"/>
</dbReference>
<organism evidence="8 9">
    <name type="scientific">Veillonella atypica</name>
    <dbReference type="NCBI Taxonomy" id="39777"/>
    <lineage>
        <taxon>Bacteria</taxon>
        <taxon>Bacillati</taxon>
        <taxon>Bacillota</taxon>
        <taxon>Negativicutes</taxon>
        <taxon>Veillonellales</taxon>
        <taxon>Veillonellaceae</taxon>
        <taxon>Veillonella</taxon>
    </lineage>
</organism>
<dbReference type="PROSITE" id="PS51898">
    <property type="entry name" value="TYR_RECOMBINASE"/>
    <property type="match status" value="1"/>
</dbReference>
<dbReference type="PANTHER" id="PTHR30349:SF64">
    <property type="entry name" value="PROPHAGE INTEGRASE INTD-RELATED"/>
    <property type="match status" value="1"/>
</dbReference>
<dbReference type="InterPro" id="IPR044068">
    <property type="entry name" value="CB"/>
</dbReference>
<dbReference type="Pfam" id="PF00589">
    <property type="entry name" value="Phage_integrase"/>
    <property type="match status" value="1"/>
</dbReference>
<dbReference type="PROSITE" id="PS51900">
    <property type="entry name" value="CB"/>
    <property type="match status" value="1"/>
</dbReference>
<keyword evidence="3 5" id="KW-0238">DNA-binding</keyword>
<gene>
    <name evidence="8" type="ORF">D2965_08305</name>
</gene>
<accession>A0A3A6WAS4</accession>
<dbReference type="InterPro" id="IPR010998">
    <property type="entry name" value="Integrase_recombinase_N"/>
</dbReference>
<dbReference type="Pfam" id="PF14659">
    <property type="entry name" value="Phage_int_SAM_3"/>
    <property type="match status" value="1"/>
</dbReference>
<sequence length="333" mass="39272">MIYLRSSKVLFRYSKEVNLMTYLEYINEWLKYKESEYSYSTLRTYRALIKKHFIPFFRDTKVEDLTRLQLQHFINTLKTSQKVCIALLKRTLKELYYDELTPKDFSTQLRKPPKAHVTRSKQALTREQVAQLFDYLKPNYWHYFIRLLFNSGLRIGEALALQWCDVLWYTKEHTLVPQREYHQCSYVVLKITKTFDEHMGTLHEPKTATSIRDVIVTDRDTIELLFHQWSAVGFPKNSYVAQSKRCSDQPVSRVAIKNIFKKATEALGLPFLLTPHHARLNYTSHSLASGVSEKNLQAQLGHSSTNLIRSVYGKAIGNRLEELIEHKSIYYFR</sequence>
<comment type="caution">
    <text evidence="8">The sequence shown here is derived from an EMBL/GenBank/DDBJ whole genome shotgun (WGS) entry which is preliminary data.</text>
</comment>
<protein>
    <submittedName>
        <fullName evidence="8">Site-specific integrase</fullName>
    </submittedName>
</protein>
<feature type="domain" description="Tyr recombinase" evidence="6">
    <location>
        <begin position="119"/>
        <end position="325"/>
    </location>
</feature>
<keyword evidence="4" id="KW-0233">DNA recombination</keyword>
<evidence type="ECO:0000256" key="3">
    <source>
        <dbReference type="ARBA" id="ARBA00023125"/>
    </source>
</evidence>
<proteinExistence type="inferred from homology"/>
<dbReference type="InterPro" id="IPR004107">
    <property type="entry name" value="Integrase_SAM-like_N"/>
</dbReference>
<dbReference type="AlphaFoldDB" id="A0A3A6WAS4"/>
<dbReference type="Gene3D" id="1.10.443.10">
    <property type="entry name" value="Intergrase catalytic core"/>
    <property type="match status" value="1"/>
</dbReference>
<dbReference type="Proteomes" id="UP000277803">
    <property type="component" value="Unassembled WGS sequence"/>
</dbReference>
<dbReference type="GO" id="GO:0015074">
    <property type="term" value="P:DNA integration"/>
    <property type="evidence" value="ECO:0007669"/>
    <property type="project" value="UniProtKB-KW"/>
</dbReference>
<dbReference type="GO" id="GO:0003677">
    <property type="term" value="F:DNA binding"/>
    <property type="evidence" value="ECO:0007669"/>
    <property type="project" value="UniProtKB-UniRule"/>
</dbReference>
<reference evidence="8 9" key="1">
    <citation type="submission" date="2018-09" db="EMBL/GenBank/DDBJ databases">
        <title>Genome sequence of Veillonella atypica isolated from periodontal Korean patients.</title>
        <authorList>
            <person name="Lee J.-H."/>
            <person name="Moon J.-H."/>
            <person name="Shin S.-Y."/>
        </authorList>
    </citation>
    <scope>NUCLEOTIDE SEQUENCE [LARGE SCALE GENOMIC DNA]</scope>
    <source>
        <strain evidence="8 9">KHUD_V1</strain>
    </source>
</reference>
<evidence type="ECO:0000256" key="2">
    <source>
        <dbReference type="ARBA" id="ARBA00022908"/>
    </source>
</evidence>
<dbReference type="GO" id="GO:0006310">
    <property type="term" value="P:DNA recombination"/>
    <property type="evidence" value="ECO:0007669"/>
    <property type="project" value="UniProtKB-KW"/>
</dbReference>
<evidence type="ECO:0000256" key="5">
    <source>
        <dbReference type="PROSITE-ProRule" id="PRU01248"/>
    </source>
</evidence>
<dbReference type="InterPro" id="IPR050090">
    <property type="entry name" value="Tyrosine_recombinase_XerCD"/>
</dbReference>
<evidence type="ECO:0000313" key="9">
    <source>
        <dbReference type="Proteomes" id="UP000277803"/>
    </source>
</evidence>
<dbReference type="EMBL" id="QXZZ01000036">
    <property type="protein sequence ID" value="RJY49958.1"/>
    <property type="molecule type" value="Genomic_DNA"/>
</dbReference>
<name>A0A3A6WAS4_9FIRM</name>
<dbReference type="InterPro" id="IPR002104">
    <property type="entry name" value="Integrase_catalytic"/>
</dbReference>
<evidence type="ECO:0000259" key="6">
    <source>
        <dbReference type="PROSITE" id="PS51898"/>
    </source>
</evidence>
<evidence type="ECO:0000256" key="4">
    <source>
        <dbReference type="ARBA" id="ARBA00023172"/>
    </source>
</evidence>
<comment type="similarity">
    <text evidence="1">Belongs to the 'phage' integrase family.</text>
</comment>
<evidence type="ECO:0000259" key="7">
    <source>
        <dbReference type="PROSITE" id="PS51900"/>
    </source>
</evidence>
<dbReference type="PANTHER" id="PTHR30349">
    <property type="entry name" value="PHAGE INTEGRASE-RELATED"/>
    <property type="match status" value="1"/>
</dbReference>
<dbReference type="CDD" id="cd01189">
    <property type="entry name" value="INT_ICEBs1_C_like"/>
    <property type="match status" value="1"/>
</dbReference>
<dbReference type="SUPFAM" id="SSF56349">
    <property type="entry name" value="DNA breaking-rejoining enzymes"/>
    <property type="match status" value="1"/>
</dbReference>
<feature type="domain" description="Core-binding (CB)" evidence="7">
    <location>
        <begin position="20"/>
        <end position="96"/>
    </location>
</feature>
<evidence type="ECO:0000313" key="8">
    <source>
        <dbReference type="EMBL" id="RJY49958.1"/>
    </source>
</evidence>
<evidence type="ECO:0000256" key="1">
    <source>
        <dbReference type="ARBA" id="ARBA00008857"/>
    </source>
</evidence>
<dbReference type="Gene3D" id="1.10.150.130">
    <property type="match status" value="1"/>
</dbReference>
<keyword evidence="2" id="KW-0229">DNA integration</keyword>
<dbReference type="InterPro" id="IPR013762">
    <property type="entry name" value="Integrase-like_cat_sf"/>
</dbReference>